<evidence type="ECO:0000313" key="6">
    <source>
        <dbReference type="Proteomes" id="UP001558652"/>
    </source>
</evidence>
<dbReference type="InterPro" id="IPR015422">
    <property type="entry name" value="PyrdxlP-dep_Trfase_small"/>
</dbReference>
<accession>A0ABD0XTD0</accession>
<dbReference type="AlphaFoldDB" id="A0ABD0XTD0"/>
<evidence type="ECO:0000256" key="2">
    <source>
        <dbReference type="ARBA" id="ARBA00022576"/>
    </source>
</evidence>
<dbReference type="InterPro" id="IPR050859">
    <property type="entry name" value="Class-I_PLP-dep_aminotransf"/>
</dbReference>
<comment type="cofactor">
    <cofactor evidence="1">
        <name>pyridoxal 5'-phosphate</name>
        <dbReference type="ChEBI" id="CHEBI:597326"/>
    </cofactor>
</comment>
<evidence type="ECO:0000256" key="3">
    <source>
        <dbReference type="ARBA" id="ARBA00022679"/>
    </source>
</evidence>
<organism evidence="5 6">
    <name type="scientific">Ranatra chinensis</name>
    <dbReference type="NCBI Taxonomy" id="642074"/>
    <lineage>
        <taxon>Eukaryota</taxon>
        <taxon>Metazoa</taxon>
        <taxon>Ecdysozoa</taxon>
        <taxon>Arthropoda</taxon>
        <taxon>Hexapoda</taxon>
        <taxon>Insecta</taxon>
        <taxon>Pterygota</taxon>
        <taxon>Neoptera</taxon>
        <taxon>Paraneoptera</taxon>
        <taxon>Hemiptera</taxon>
        <taxon>Heteroptera</taxon>
        <taxon>Panheteroptera</taxon>
        <taxon>Nepomorpha</taxon>
        <taxon>Nepidae</taxon>
        <taxon>Ranatrinae</taxon>
        <taxon>Ranatra</taxon>
    </lineage>
</organism>
<dbReference type="GO" id="GO:0008483">
    <property type="term" value="F:transaminase activity"/>
    <property type="evidence" value="ECO:0007669"/>
    <property type="project" value="UniProtKB-KW"/>
</dbReference>
<evidence type="ECO:0000313" key="5">
    <source>
        <dbReference type="EMBL" id="KAL1110426.1"/>
    </source>
</evidence>
<evidence type="ECO:0000256" key="1">
    <source>
        <dbReference type="ARBA" id="ARBA00001933"/>
    </source>
</evidence>
<dbReference type="SUPFAM" id="SSF53383">
    <property type="entry name" value="PLP-dependent transferases"/>
    <property type="match status" value="1"/>
</dbReference>
<proteinExistence type="predicted"/>
<dbReference type="FunFam" id="3.90.1150.10:FF:000166">
    <property type="entry name" value="Kynurenine/alpha-aminoadipate aminotransferase, mitochondrial"/>
    <property type="match status" value="1"/>
</dbReference>
<protein>
    <recommendedName>
        <fullName evidence="7">Aminotransferase class I/classII domain-containing protein</fullName>
    </recommendedName>
</protein>
<dbReference type="Gene3D" id="3.90.1150.10">
    <property type="entry name" value="Aspartate Aminotransferase, domain 1"/>
    <property type="match status" value="1"/>
</dbReference>
<comment type="caution">
    <text evidence="5">The sequence shown here is derived from an EMBL/GenBank/DDBJ whole genome shotgun (WGS) entry which is preliminary data.</text>
</comment>
<dbReference type="PANTHER" id="PTHR42790:SF19">
    <property type="entry name" value="KYNURENINE_ALPHA-AMINOADIPATE AMINOTRANSFERASE, MITOCHONDRIAL"/>
    <property type="match status" value="1"/>
</dbReference>
<reference evidence="5 6" key="1">
    <citation type="submission" date="2024-07" db="EMBL/GenBank/DDBJ databases">
        <title>Chromosome-level genome assembly of the water stick insect Ranatra chinensis (Heteroptera: Nepidae).</title>
        <authorList>
            <person name="Liu X."/>
        </authorList>
    </citation>
    <scope>NUCLEOTIDE SEQUENCE [LARGE SCALE GENOMIC DNA]</scope>
    <source>
        <strain evidence="5">Cailab_2021Rc</strain>
        <tissue evidence="5">Muscle</tissue>
    </source>
</reference>
<dbReference type="Proteomes" id="UP001558652">
    <property type="component" value="Unassembled WGS sequence"/>
</dbReference>
<name>A0ABD0XTD0_9HEMI</name>
<keyword evidence="6" id="KW-1185">Reference proteome</keyword>
<dbReference type="InterPro" id="IPR015424">
    <property type="entry name" value="PyrdxlP-dep_Trfase"/>
</dbReference>
<dbReference type="EMBL" id="JBFDAA010000022">
    <property type="protein sequence ID" value="KAL1110426.1"/>
    <property type="molecule type" value="Genomic_DNA"/>
</dbReference>
<keyword evidence="2" id="KW-0032">Aminotransferase</keyword>
<gene>
    <name evidence="5" type="ORF">AAG570_007957</name>
</gene>
<keyword evidence="3" id="KW-0808">Transferase</keyword>
<evidence type="ECO:0000256" key="4">
    <source>
        <dbReference type="ARBA" id="ARBA00022898"/>
    </source>
</evidence>
<keyword evidence="4" id="KW-0663">Pyridoxal phosphate</keyword>
<dbReference type="PANTHER" id="PTHR42790">
    <property type="entry name" value="AMINOTRANSFERASE"/>
    <property type="match status" value="1"/>
</dbReference>
<sequence length="111" mass="12830">MLKHFKSVREFYRMKRDQMLSAVTKHLTGLAEWCVPDGGLFLWLKLNGIEDTYEMAMNRCIKNSLVIIPGHPFTSFGPGRPCPYIRLSYSMVTPSQMDQVNKFNPIRVMDS</sequence>
<evidence type="ECO:0008006" key="7">
    <source>
        <dbReference type="Google" id="ProtNLM"/>
    </source>
</evidence>